<keyword evidence="1" id="KW-0732">Signal</keyword>
<dbReference type="EMBL" id="CP022387">
    <property type="protein sequence ID" value="ATA89215.1"/>
    <property type="molecule type" value="Genomic_DNA"/>
</dbReference>
<name>A0A250FXM3_9FLAO</name>
<evidence type="ECO:0008006" key="4">
    <source>
        <dbReference type="Google" id="ProtNLM"/>
    </source>
</evidence>
<dbReference type="KEGG" id="csto:CGC58_05450"/>
<proteinExistence type="predicted"/>
<feature type="chain" id="PRO_5012196918" description="Lipoprotein" evidence="1">
    <location>
        <begin position="25"/>
        <end position="234"/>
    </location>
</feature>
<dbReference type="PROSITE" id="PS51257">
    <property type="entry name" value="PROKAR_LIPOPROTEIN"/>
    <property type="match status" value="1"/>
</dbReference>
<dbReference type="AlphaFoldDB" id="A0A250FXM3"/>
<gene>
    <name evidence="2" type="ORF">CGC58_05450</name>
</gene>
<feature type="signal peptide" evidence="1">
    <location>
        <begin position="1"/>
        <end position="24"/>
    </location>
</feature>
<dbReference type="OrthoDB" id="9928742at2"/>
<evidence type="ECO:0000313" key="2">
    <source>
        <dbReference type="EMBL" id="ATA89215.1"/>
    </source>
</evidence>
<evidence type="ECO:0000313" key="3">
    <source>
        <dbReference type="Proteomes" id="UP000217348"/>
    </source>
</evidence>
<protein>
    <recommendedName>
        <fullName evidence="4">Lipoprotein</fullName>
    </recommendedName>
</protein>
<organism evidence="2 3">
    <name type="scientific">Capnocytophaga stomatis</name>
    <dbReference type="NCBI Taxonomy" id="1848904"/>
    <lineage>
        <taxon>Bacteria</taxon>
        <taxon>Pseudomonadati</taxon>
        <taxon>Bacteroidota</taxon>
        <taxon>Flavobacteriia</taxon>
        <taxon>Flavobacteriales</taxon>
        <taxon>Flavobacteriaceae</taxon>
        <taxon>Capnocytophaga</taxon>
    </lineage>
</organism>
<accession>A0A250FXM3</accession>
<dbReference type="Proteomes" id="UP000217348">
    <property type="component" value="Chromosome"/>
</dbReference>
<sequence length="234" mass="26162">MKNQFYLFISFVLFCFLASCSSVKLDGGTKNTSQVGKINDITFIGKTENIQHQSKKIGSFVLREDFNAELSNIKRKITDFANANGGNLFEISEIGFAKKGHSFYVEGELYYNENLTEIRSQFDESCAVNIIFPKFGAVLTFSVDIEIEGDIYEKVTYKEKAIRKEFADCDQEVAIFVNKNKNIVKLNGMSKYFFIQRQGGMTAVAGGGVGVIIGGFILTEIEDADLGRIMTLLH</sequence>
<reference evidence="3" key="1">
    <citation type="submission" date="2017-06" db="EMBL/GenBank/DDBJ databases">
        <title>Capnocytophaga spp. assemblies.</title>
        <authorList>
            <person name="Gulvik C.A."/>
        </authorList>
    </citation>
    <scope>NUCLEOTIDE SEQUENCE [LARGE SCALE GENOMIC DNA]</scope>
    <source>
        <strain evidence="3">H2177</strain>
    </source>
</reference>
<evidence type="ECO:0000256" key="1">
    <source>
        <dbReference type="SAM" id="SignalP"/>
    </source>
</evidence>
<dbReference type="RefSeq" id="WP_095895657.1">
    <property type="nucleotide sequence ID" value="NZ_CP022387.1"/>
</dbReference>